<dbReference type="Gene3D" id="3.40.50.10320">
    <property type="entry name" value="LmbE-like"/>
    <property type="match status" value="1"/>
</dbReference>
<proteinExistence type="predicted"/>
<dbReference type="InterPro" id="IPR024078">
    <property type="entry name" value="LmbE-like_dom_sf"/>
</dbReference>
<dbReference type="EMBL" id="VSSQ01003851">
    <property type="protein sequence ID" value="MPM22630.1"/>
    <property type="molecule type" value="Genomic_DNA"/>
</dbReference>
<protein>
    <submittedName>
        <fullName evidence="1">N-acetyl-alpha-D-glucosaminyl L-malate deacetylase 1</fullName>
        <ecNumber evidence="1">3.5.1.-</ecNumber>
    </submittedName>
</protein>
<dbReference type="EC" id="3.5.1.-" evidence="1"/>
<dbReference type="Pfam" id="PF02585">
    <property type="entry name" value="PIG-L"/>
    <property type="match status" value="1"/>
</dbReference>
<sequence>MKFILNIASPMRKLESYERFLFVGPHPDDIEIGAGSTAAKLVKLGKTVAFVVALDGRYGFENAPKGITPEALIEIRKKESLGSAAALGVEDVTFLGLSDGARYETKALHHALAKAIGDFGPDVVFAPDPSLISECHQDHLNVGEAVRQLAFFAPFADIMRQYEAKSAQVASIAYYYTAHPNTYVRTRGFIGVQLASIFDHHLSQFPKNSPAAQSLLRYLKLRSLFLGLRRGCLHAEGFRMLDRMRMHVVSEAGG</sequence>
<dbReference type="PANTHER" id="PTHR12993:SF11">
    <property type="entry name" value="N-ACETYLGLUCOSAMINYL-PHOSPHATIDYLINOSITOL DE-N-ACETYLASE"/>
    <property type="match status" value="1"/>
</dbReference>
<accession>A0A644Y269</accession>
<dbReference type="PANTHER" id="PTHR12993">
    <property type="entry name" value="N-ACETYLGLUCOSAMINYL-PHOSPHATIDYLINOSITOL DE-N-ACETYLASE-RELATED"/>
    <property type="match status" value="1"/>
</dbReference>
<comment type="caution">
    <text evidence="1">The sequence shown here is derived from an EMBL/GenBank/DDBJ whole genome shotgun (WGS) entry which is preliminary data.</text>
</comment>
<dbReference type="SUPFAM" id="SSF102588">
    <property type="entry name" value="LmbE-like"/>
    <property type="match status" value="1"/>
</dbReference>
<evidence type="ECO:0000313" key="1">
    <source>
        <dbReference type="EMBL" id="MPM22630.1"/>
    </source>
</evidence>
<keyword evidence="1" id="KW-0378">Hydrolase</keyword>
<name>A0A644Y269_9ZZZZ</name>
<dbReference type="AlphaFoldDB" id="A0A644Y269"/>
<gene>
    <name evidence="1" type="primary">bshB1_6</name>
    <name evidence="1" type="ORF">SDC9_69087</name>
</gene>
<organism evidence="1">
    <name type="scientific">bioreactor metagenome</name>
    <dbReference type="NCBI Taxonomy" id="1076179"/>
    <lineage>
        <taxon>unclassified sequences</taxon>
        <taxon>metagenomes</taxon>
        <taxon>ecological metagenomes</taxon>
    </lineage>
</organism>
<dbReference type="InterPro" id="IPR003737">
    <property type="entry name" value="GlcNAc_PI_deacetylase-related"/>
</dbReference>
<dbReference type="GO" id="GO:0016811">
    <property type="term" value="F:hydrolase activity, acting on carbon-nitrogen (but not peptide) bonds, in linear amides"/>
    <property type="evidence" value="ECO:0007669"/>
    <property type="project" value="TreeGrafter"/>
</dbReference>
<reference evidence="1" key="1">
    <citation type="submission" date="2019-08" db="EMBL/GenBank/DDBJ databases">
        <authorList>
            <person name="Kucharzyk K."/>
            <person name="Murdoch R.W."/>
            <person name="Higgins S."/>
            <person name="Loffler F."/>
        </authorList>
    </citation>
    <scope>NUCLEOTIDE SEQUENCE</scope>
</reference>